<dbReference type="STRING" id="589382.SAMN04489721_3460"/>
<accession>A0A1H2A1V2</accession>
<reference evidence="2" key="1">
    <citation type="submission" date="2016-10" db="EMBL/GenBank/DDBJ databases">
        <authorList>
            <person name="de Groot N.N."/>
        </authorList>
    </citation>
    <scope>NUCLEOTIDE SEQUENCE [LARGE SCALE GENOMIC DNA]</scope>
    <source>
        <strain evidence="2">CPCC 202695</strain>
    </source>
</reference>
<protein>
    <submittedName>
        <fullName evidence="2">Uncharacterized protein</fullName>
    </submittedName>
</protein>
<reference evidence="3" key="2">
    <citation type="submission" date="2016-10" db="EMBL/GenBank/DDBJ databases">
        <authorList>
            <person name="Varghese N."/>
            <person name="Submissions S."/>
        </authorList>
    </citation>
    <scope>NUCLEOTIDE SEQUENCE [LARGE SCALE GENOMIC DNA]</scope>
    <source>
        <strain evidence="3">CPCC 202695</strain>
    </source>
</reference>
<dbReference type="Proteomes" id="UP000893823">
    <property type="component" value="Unassembled WGS sequence"/>
</dbReference>
<proteinExistence type="predicted"/>
<evidence type="ECO:0000313" key="1">
    <source>
        <dbReference type="EMBL" id="MCP2367382.1"/>
    </source>
</evidence>
<gene>
    <name evidence="1" type="ORF">BCL57_001536</name>
    <name evidence="2" type="ORF">SAMN04489721_3460</name>
</gene>
<keyword evidence="4" id="KW-1185">Reference proteome</keyword>
<sequence>MTGFRVRRRRSAHELEVPDADVARRAGAALFAADERIRVAAEELDFAEAELGRGSTKELSEALVAARANLGEAFRLNRPTPAAAPATAADVRTRHLRILELCESVDELLDEHTGALAERVARARRAPQVLAGVLGDIEILRTHIPQARQTLERLAARYAHDALTPIQGNPGEAEQLVAFAEHSAGVAERRRAAGQREQAHVALEASAEAVRQAANLLDAVETFELEALRAEAGLAALVEDARRDLAGGLEMRPRSRALASAIGELQAALADLPAAGVNTDPIAHVTRLRDATAALDAATAAVRERAGRPIPSLVQVQRAIDDADRQLDVAREVIAGHSGWIGPEALKRLAEAERIRVDLALFLGNAETTIASRDGEHRARVVAMAGRLAELAAEALRLARRDIRDARSPSLSHPQPARQRQP</sequence>
<evidence type="ECO:0000313" key="4">
    <source>
        <dbReference type="Proteomes" id="UP000893823"/>
    </source>
</evidence>
<dbReference type="EMBL" id="LT629755">
    <property type="protein sequence ID" value="SDT39797.1"/>
    <property type="molecule type" value="Genomic_DNA"/>
</dbReference>
<dbReference type="EMBL" id="SODL02000002">
    <property type="protein sequence ID" value="MCP2367382.1"/>
    <property type="molecule type" value="Genomic_DNA"/>
</dbReference>
<name>A0A1H2A1V2_9MICO</name>
<evidence type="ECO:0000313" key="3">
    <source>
        <dbReference type="Proteomes" id="UP000199482"/>
    </source>
</evidence>
<organism evidence="2 3">
    <name type="scientific">Agromyces flavus</name>
    <dbReference type="NCBI Taxonomy" id="589382"/>
    <lineage>
        <taxon>Bacteria</taxon>
        <taxon>Bacillati</taxon>
        <taxon>Actinomycetota</taxon>
        <taxon>Actinomycetes</taxon>
        <taxon>Micrococcales</taxon>
        <taxon>Microbacteriaceae</taxon>
        <taxon>Agromyces</taxon>
    </lineage>
</organism>
<dbReference type="OrthoDB" id="5105562at2"/>
<dbReference type="Proteomes" id="UP000199482">
    <property type="component" value="Chromosome I"/>
</dbReference>
<reference evidence="1" key="3">
    <citation type="submission" date="2022-06" db="EMBL/GenBank/DDBJ databases">
        <title>Genomic Encyclopedia of Type Strains, Phase III (KMG-III): the genomes of soil and plant-associated and newly described type strains.</title>
        <authorList>
            <person name="Whitman W."/>
        </authorList>
    </citation>
    <scope>NUCLEOTIDE SEQUENCE</scope>
    <source>
        <strain evidence="1">CPCC 202695</strain>
    </source>
</reference>
<dbReference type="RefSeq" id="WP_092675193.1">
    <property type="nucleotide sequence ID" value="NZ_BMDN01000002.1"/>
</dbReference>
<evidence type="ECO:0000313" key="2">
    <source>
        <dbReference type="EMBL" id="SDT39797.1"/>
    </source>
</evidence>
<dbReference type="AlphaFoldDB" id="A0A1H2A1V2"/>